<evidence type="ECO:0000313" key="2">
    <source>
        <dbReference type="Proteomes" id="UP000054270"/>
    </source>
</evidence>
<reference evidence="2" key="1">
    <citation type="submission" date="2014-04" db="EMBL/GenBank/DDBJ databases">
        <title>Evolutionary Origins and Diversification of the Mycorrhizal Mutualists.</title>
        <authorList>
            <consortium name="DOE Joint Genome Institute"/>
            <consortium name="Mycorrhizal Genomics Consortium"/>
            <person name="Kohler A."/>
            <person name="Kuo A."/>
            <person name="Nagy L.G."/>
            <person name="Floudas D."/>
            <person name="Copeland A."/>
            <person name="Barry K.W."/>
            <person name="Cichocki N."/>
            <person name="Veneault-Fourrey C."/>
            <person name="LaButti K."/>
            <person name="Lindquist E.A."/>
            <person name="Lipzen A."/>
            <person name="Lundell T."/>
            <person name="Morin E."/>
            <person name="Murat C."/>
            <person name="Riley R."/>
            <person name="Ohm R."/>
            <person name="Sun H."/>
            <person name="Tunlid A."/>
            <person name="Henrissat B."/>
            <person name="Grigoriev I.V."/>
            <person name="Hibbett D.S."/>
            <person name="Martin F."/>
        </authorList>
    </citation>
    <scope>NUCLEOTIDE SEQUENCE [LARGE SCALE GENOMIC DNA]</scope>
    <source>
        <strain evidence="2">FD-334 SS-4</strain>
    </source>
</reference>
<evidence type="ECO:0000313" key="1">
    <source>
        <dbReference type="EMBL" id="KJA23281.1"/>
    </source>
</evidence>
<gene>
    <name evidence="1" type="ORF">HYPSUDRAFT_54465</name>
</gene>
<accession>A0A0D2P3P0</accession>
<protein>
    <submittedName>
        <fullName evidence="1">Uncharacterized protein</fullName>
    </submittedName>
</protein>
<organism evidence="1 2">
    <name type="scientific">Hypholoma sublateritium (strain FD-334 SS-4)</name>
    <dbReference type="NCBI Taxonomy" id="945553"/>
    <lineage>
        <taxon>Eukaryota</taxon>
        <taxon>Fungi</taxon>
        <taxon>Dikarya</taxon>
        <taxon>Basidiomycota</taxon>
        <taxon>Agaricomycotina</taxon>
        <taxon>Agaricomycetes</taxon>
        <taxon>Agaricomycetidae</taxon>
        <taxon>Agaricales</taxon>
        <taxon>Agaricineae</taxon>
        <taxon>Strophariaceae</taxon>
        <taxon>Hypholoma</taxon>
    </lineage>
</organism>
<dbReference type="EMBL" id="KN817544">
    <property type="protein sequence ID" value="KJA23281.1"/>
    <property type="molecule type" value="Genomic_DNA"/>
</dbReference>
<dbReference type="Proteomes" id="UP000054270">
    <property type="component" value="Unassembled WGS sequence"/>
</dbReference>
<keyword evidence="2" id="KW-1185">Reference proteome</keyword>
<name>A0A0D2P3P0_HYPSF</name>
<dbReference type="AlphaFoldDB" id="A0A0D2P3P0"/>
<proteinExistence type="predicted"/>
<sequence length="154" mass="17408">MQSTSASAKFKLRKVTLIVDSSLPTIATDDVGETRTPWIGVRLFTPFSRRRSTTSILEVRPKLVLDPYKVLLGWKKATLEDNVGRVDNTIIRGIAVLDQFNKDVSLLSLRIWECISPRACCRVLCWKLDYFDGANFGVKKVLFRALKTKGNTCK</sequence>